<keyword evidence="3" id="KW-1185">Reference proteome</keyword>
<evidence type="ECO:0000313" key="4">
    <source>
        <dbReference type="WBParaSite" id="ACRNAN_scaffold4493.g11765.t1"/>
    </source>
</evidence>
<reference evidence="4" key="1">
    <citation type="submission" date="2022-11" db="UniProtKB">
        <authorList>
            <consortium name="WormBaseParasite"/>
        </authorList>
    </citation>
    <scope>IDENTIFICATION</scope>
</reference>
<keyword evidence="2" id="KW-0812">Transmembrane</keyword>
<evidence type="ECO:0000313" key="3">
    <source>
        <dbReference type="Proteomes" id="UP000887540"/>
    </source>
</evidence>
<dbReference type="AlphaFoldDB" id="A0A914DYI9"/>
<evidence type="ECO:0000256" key="1">
    <source>
        <dbReference type="SAM" id="MobiDB-lite"/>
    </source>
</evidence>
<evidence type="ECO:0000256" key="2">
    <source>
        <dbReference type="SAM" id="Phobius"/>
    </source>
</evidence>
<dbReference type="Proteomes" id="UP000887540">
    <property type="component" value="Unplaced"/>
</dbReference>
<feature type="compositionally biased region" description="Low complexity" evidence="1">
    <location>
        <begin position="152"/>
        <end position="175"/>
    </location>
</feature>
<proteinExistence type="predicted"/>
<name>A0A914DYI9_9BILA</name>
<sequence length="203" mass="21266">MSFLRLGRSQSILLNCFNCSNYPTQVVCGAKTSCQGSGCYTVIEQGLESQPRVASGCSNNLSLTNRTSACYQDTPTRKLCVCFTDLCNTQLSISSYGTLNATPFSSPLLLPWASSTPNTTTVIAITATTAATVITGSATQVFQDSAGTPGTTTTVVSSAGTTGTTTTMPTGNTTTPKSSVSNSIPSYIFLVIIYTISLWISRV</sequence>
<feature type="region of interest" description="Disordered" evidence="1">
    <location>
        <begin position="152"/>
        <end position="177"/>
    </location>
</feature>
<protein>
    <submittedName>
        <fullName evidence="4">Activin types I and II receptor domain-containing protein</fullName>
    </submittedName>
</protein>
<accession>A0A914DYI9</accession>
<keyword evidence="2" id="KW-0472">Membrane</keyword>
<keyword evidence="2" id="KW-1133">Transmembrane helix</keyword>
<dbReference type="WBParaSite" id="ACRNAN_scaffold4493.g11765.t1">
    <property type="protein sequence ID" value="ACRNAN_scaffold4493.g11765.t1"/>
    <property type="gene ID" value="ACRNAN_scaffold4493.g11765"/>
</dbReference>
<organism evidence="3 4">
    <name type="scientific">Acrobeloides nanus</name>
    <dbReference type="NCBI Taxonomy" id="290746"/>
    <lineage>
        <taxon>Eukaryota</taxon>
        <taxon>Metazoa</taxon>
        <taxon>Ecdysozoa</taxon>
        <taxon>Nematoda</taxon>
        <taxon>Chromadorea</taxon>
        <taxon>Rhabditida</taxon>
        <taxon>Tylenchina</taxon>
        <taxon>Cephalobomorpha</taxon>
        <taxon>Cephaloboidea</taxon>
        <taxon>Cephalobidae</taxon>
        <taxon>Acrobeloides</taxon>
    </lineage>
</organism>
<feature type="transmembrane region" description="Helical" evidence="2">
    <location>
        <begin position="184"/>
        <end position="201"/>
    </location>
</feature>